<dbReference type="SUPFAM" id="SSF49562">
    <property type="entry name" value="C2 domain (Calcium/lipid-binding domain, CaLB)"/>
    <property type="match status" value="1"/>
</dbReference>
<proteinExistence type="predicted"/>
<keyword evidence="1" id="KW-0378">Hydrolase</keyword>
<evidence type="ECO:0000259" key="2">
    <source>
        <dbReference type="PROSITE" id="PS51182"/>
    </source>
</evidence>
<evidence type="ECO:0000313" key="4">
    <source>
        <dbReference type="Proteomes" id="UP000245207"/>
    </source>
</evidence>
<evidence type="ECO:0000313" key="3">
    <source>
        <dbReference type="EMBL" id="PWA42047.1"/>
    </source>
</evidence>
<dbReference type="Gene3D" id="2.60.40.1110">
    <property type="match status" value="1"/>
</dbReference>
<dbReference type="GO" id="GO:0016314">
    <property type="term" value="F:phosphatidylinositol-3,4,5-trisphosphate 3-phosphatase activity"/>
    <property type="evidence" value="ECO:0007669"/>
    <property type="project" value="TreeGrafter"/>
</dbReference>
<dbReference type="OrthoDB" id="266663at2759"/>
<dbReference type="Pfam" id="PF10409">
    <property type="entry name" value="PTEN_C2"/>
    <property type="match status" value="1"/>
</dbReference>
<dbReference type="EMBL" id="PKPP01012660">
    <property type="protein sequence ID" value="PWA42047.1"/>
    <property type="molecule type" value="Genomic_DNA"/>
</dbReference>
<sequence>MSCSFLWKANNPTSVEPSASLKAGVHLPEASLKIGVVLFGGQARGGHNTLTDYKDEILKDVKESFIELVSIGMPTTMTLVSGTPKLRLYDMDFGWGKPKKLDEMEDHGGHNSEIEGSDENFSYYFYFDKRIKVTGDLCVTFYERNIVSRLFYACFNTAFIEDNLLKVSITELDKVGNKAKSIVGPEFRVELNQKWATGLDKLKHAKHLCVRFIY</sequence>
<dbReference type="InterPro" id="IPR014020">
    <property type="entry name" value="Tensin_C2-dom"/>
</dbReference>
<protein>
    <submittedName>
        <fullName evidence="3">Calcium/lipid-binding (CaLB) phosphatase</fullName>
    </submittedName>
</protein>
<reference evidence="3 4" key="1">
    <citation type="journal article" date="2018" name="Mol. Plant">
        <title>The genome of Artemisia annua provides insight into the evolution of Asteraceae family and artemisinin biosynthesis.</title>
        <authorList>
            <person name="Shen Q."/>
            <person name="Zhang L."/>
            <person name="Liao Z."/>
            <person name="Wang S."/>
            <person name="Yan T."/>
            <person name="Shi P."/>
            <person name="Liu M."/>
            <person name="Fu X."/>
            <person name="Pan Q."/>
            <person name="Wang Y."/>
            <person name="Lv Z."/>
            <person name="Lu X."/>
            <person name="Zhang F."/>
            <person name="Jiang W."/>
            <person name="Ma Y."/>
            <person name="Chen M."/>
            <person name="Hao X."/>
            <person name="Li L."/>
            <person name="Tang Y."/>
            <person name="Lv G."/>
            <person name="Zhou Y."/>
            <person name="Sun X."/>
            <person name="Brodelius P.E."/>
            <person name="Rose J.K.C."/>
            <person name="Tang K."/>
        </authorList>
    </citation>
    <scope>NUCLEOTIDE SEQUENCE [LARGE SCALE GENOMIC DNA]</scope>
    <source>
        <strain evidence="4">cv. Huhao1</strain>
        <tissue evidence="3">Leaf</tissue>
    </source>
</reference>
<evidence type="ECO:0000256" key="1">
    <source>
        <dbReference type="ARBA" id="ARBA00022912"/>
    </source>
</evidence>
<feature type="domain" description="C2 tensin-type" evidence="2">
    <location>
        <begin position="61"/>
        <end position="196"/>
    </location>
</feature>
<dbReference type="PANTHER" id="PTHR12305:SF60">
    <property type="entry name" value="PHOSPHATIDYLINOSITOL 3,4,5-TRISPHOSPHATE 3-PHOSPHATASE TPTE2-RELATED"/>
    <property type="match status" value="1"/>
</dbReference>
<dbReference type="AlphaFoldDB" id="A0A2U1KZ52"/>
<dbReference type="InterPro" id="IPR051281">
    <property type="entry name" value="Dual-spec_lipid-protein_phosph"/>
</dbReference>
<dbReference type="SMART" id="SM01326">
    <property type="entry name" value="PTEN_C2"/>
    <property type="match status" value="1"/>
</dbReference>
<name>A0A2U1KZ52_ARTAN</name>
<gene>
    <name evidence="3" type="ORF">CTI12_AA546590</name>
</gene>
<dbReference type="Proteomes" id="UP000245207">
    <property type="component" value="Unassembled WGS sequence"/>
</dbReference>
<dbReference type="InterPro" id="IPR035892">
    <property type="entry name" value="C2_domain_sf"/>
</dbReference>
<organism evidence="3 4">
    <name type="scientific">Artemisia annua</name>
    <name type="common">Sweet wormwood</name>
    <dbReference type="NCBI Taxonomy" id="35608"/>
    <lineage>
        <taxon>Eukaryota</taxon>
        <taxon>Viridiplantae</taxon>
        <taxon>Streptophyta</taxon>
        <taxon>Embryophyta</taxon>
        <taxon>Tracheophyta</taxon>
        <taxon>Spermatophyta</taxon>
        <taxon>Magnoliopsida</taxon>
        <taxon>eudicotyledons</taxon>
        <taxon>Gunneridae</taxon>
        <taxon>Pentapetalae</taxon>
        <taxon>asterids</taxon>
        <taxon>campanulids</taxon>
        <taxon>Asterales</taxon>
        <taxon>Asteraceae</taxon>
        <taxon>Asteroideae</taxon>
        <taxon>Anthemideae</taxon>
        <taxon>Artemisiinae</taxon>
        <taxon>Artemisia</taxon>
    </lineage>
</organism>
<keyword evidence="4" id="KW-1185">Reference proteome</keyword>
<dbReference type="GO" id="GO:0046856">
    <property type="term" value="P:phosphatidylinositol dephosphorylation"/>
    <property type="evidence" value="ECO:0007669"/>
    <property type="project" value="TreeGrafter"/>
</dbReference>
<accession>A0A2U1KZ52</accession>
<dbReference type="STRING" id="35608.A0A2U1KZ52"/>
<comment type="caution">
    <text evidence="3">The sequence shown here is derived from an EMBL/GenBank/DDBJ whole genome shotgun (WGS) entry which is preliminary data.</text>
</comment>
<dbReference type="GO" id="GO:0004725">
    <property type="term" value="F:protein tyrosine phosphatase activity"/>
    <property type="evidence" value="ECO:0007669"/>
    <property type="project" value="TreeGrafter"/>
</dbReference>
<keyword evidence="1" id="KW-0904">Protein phosphatase</keyword>
<dbReference type="PANTHER" id="PTHR12305">
    <property type="entry name" value="PHOSPHATASE WITH HOMOLOGY TO TENSIN"/>
    <property type="match status" value="1"/>
</dbReference>
<dbReference type="GO" id="GO:0005829">
    <property type="term" value="C:cytosol"/>
    <property type="evidence" value="ECO:0007669"/>
    <property type="project" value="TreeGrafter"/>
</dbReference>
<dbReference type="PROSITE" id="PS51182">
    <property type="entry name" value="C2_TENSIN"/>
    <property type="match status" value="1"/>
</dbReference>